<name>A0A3M9MI07_9MICO</name>
<dbReference type="GO" id="GO:0016810">
    <property type="term" value="F:hydrolase activity, acting on carbon-nitrogen (but not peptide) bonds"/>
    <property type="evidence" value="ECO:0007669"/>
    <property type="project" value="InterPro"/>
</dbReference>
<gene>
    <name evidence="2" type="ORF">EFY87_04845</name>
</gene>
<reference evidence="2 3" key="1">
    <citation type="submission" date="2018-11" db="EMBL/GenBank/DDBJ databases">
        <title>Draft genome of Simplicispira Flexivirga sp. BO-16.</title>
        <authorList>
            <person name="Im W.T."/>
        </authorList>
    </citation>
    <scope>NUCLEOTIDE SEQUENCE [LARGE SCALE GENOMIC DNA]</scope>
    <source>
        <strain evidence="2 3">BO-16</strain>
    </source>
</reference>
<feature type="domain" description="Amidohydrolase-related" evidence="1">
    <location>
        <begin position="49"/>
        <end position="362"/>
    </location>
</feature>
<comment type="caution">
    <text evidence="2">The sequence shown here is derived from an EMBL/GenBank/DDBJ whole genome shotgun (WGS) entry which is preliminary data.</text>
</comment>
<organism evidence="2 3">
    <name type="scientific">Flexivirga caeni</name>
    <dbReference type="NCBI Taxonomy" id="2294115"/>
    <lineage>
        <taxon>Bacteria</taxon>
        <taxon>Bacillati</taxon>
        <taxon>Actinomycetota</taxon>
        <taxon>Actinomycetes</taxon>
        <taxon>Micrococcales</taxon>
        <taxon>Dermacoccaceae</taxon>
        <taxon>Flexivirga</taxon>
    </lineage>
</organism>
<keyword evidence="2" id="KW-0378">Hydrolase</keyword>
<dbReference type="SUPFAM" id="SSF51556">
    <property type="entry name" value="Metallo-dependent hydrolases"/>
    <property type="match status" value="1"/>
</dbReference>
<sequence>MANDAPVLHVTGRVLVGPEEVRDELWVIGGRISWTAPYDTENVQTVRGFVLPGLVDAHCHVGLEAHGGVDKATTEQHALTEREAGALLLRDAGSPVDTHWIDERDDLPRIIRAGRHIARTKRYIRNFAHEIEPEDLVAYVRQEARRGDGWVKLVGDWIDRDRGDLAPCWPREALRAAIDAAHEEGASVTAHCFGEESLLDFAAAGTDCIEHASGLLPDSIDLFAQQRISIVPTLVNIENFPKFADAGEAKFPGYAAHMRDLYARRFDTIAAAHEAGVPIWVGTDASGQLPHGLVAAEVAELTKAGMTNLEAISAATWGARDWLGRPGLDDGESADFVVYEEDPRDDVRILAAPARVVLRGRQVQP</sequence>
<keyword evidence="3" id="KW-1185">Reference proteome</keyword>
<evidence type="ECO:0000259" key="1">
    <source>
        <dbReference type="Pfam" id="PF01979"/>
    </source>
</evidence>
<dbReference type="Pfam" id="PF01979">
    <property type="entry name" value="Amidohydro_1"/>
    <property type="match status" value="1"/>
</dbReference>
<evidence type="ECO:0000313" key="3">
    <source>
        <dbReference type="Proteomes" id="UP000271678"/>
    </source>
</evidence>
<dbReference type="PANTHER" id="PTHR43135">
    <property type="entry name" value="ALPHA-D-RIBOSE 1-METHYLPHOSPHONATE 5-TRIPHOSPHATE DIPHOSPHATASE"/>
    <property type="match status" value="1"/>
</dbReference>
<dbReference type="RefSeq" id="WP_123270340.1">
    <property type="nucleotide sequence ID" value="NZ_RJJQ01000003.1"/>
</dbReference>
<dbReference type="AlphaFoldDB" id="A0A3M9MI07"/>
<dbReference type="Proteomes" id="UP000271678">
    <property type="component" value="Unassembled WGS sequence"/>
</dbReference>
<proteinExistence type="predicted"/>
<accession>A0A3M9MI07</accession>
<protein>
    <submittedName>
        <fullName evidence="2">Amidohydrolase</fullName>
    </submittedName>
</protein>
<dbReference type="EMBL" id="RJJQ01000003">
    <property type="protein sequence ID" value="RNI24298.1"/>
    <property type="molecule type" value="Genomic_DNA"/>
</dbReference>
<dbReference type="InterPro" id="IPR032466">
    <property type="entry name" value="Metal_Hydrolase"/>
</dbReference>
<dbReference type="InterPro" id="IPR011059">
    <property type="entry name" value="Metal-dep_hydrolase_composite"/>
</dbReference>
<dbReference type="InterPro" id="IPR006680">
    <property type="entry name" value="Amidohydro-rel"/>
</dbReference>
<dbReference type="InterPro" id="IPR051781">
    <property type="entry name" value="Metallo-dep_Hydrolase"/>
</dbReference>
<dbReference type="Gene3D" id="3.20.20.140">
    <property type="entry name" value="Metal-dependent hydrolases"/>
    <property type="match status" value="1"/>
</dbReference>
<dbReference type="OrthoDB" id="3451205at2"/>
<dbReference type="PANTHER" id="PTHR43135:SF4">
    <property type="entry name" value="AMIDOHYDROLASE-RELATED DOMAIN-CONTAINING PROTEIN"/>
    <property type="match status" value="1"/>
</dbReference>
<evidence type="ECO:0000313" key="2">
    <source>
        <dbReference type="EMBL" id="RNI24298.1"/>
    </source>
</evidence>
<dbReference type="Gene3D" id="2.30.40.10">
    <property type="entry name" value="Urease, subunit C, domain 1"/>
    <property type="match status" value="1"/>
</dbReference>